<dbReference type="Pfam" id="PF04893">
    <property type="entry name" value="Yip1"/>
    <property type="match status" value="1"/>
</dbReference>
<feature type="domain" description="Yip1" evidence="6">
    <location>
        <begin position="15"/>
        <end position="182"/>
    </location>
</feature>
<evidence type="ECO:0000256" key="3">
    <source>
        <dbReference type="ARBA" id="ARBA00022989"/>
    </source>
</evidence>
<organism evidence="7 8">
    <name type="scientific">Yoonia ponticola</name>
    <dbReference type="NCBI Taxonomy" id="1524255"/>
    <lineage>
        <taxon>Bacteria</taxon>
        <taxon>Pseudomonadati</taxon>
        <taxon>Pseudomonadota</taxon>
        <taxon>Alphaproteobacteria</taxon>
        <taxon>Rhodobacterales</taxon>
        <taxon>Paracoccaceae</taxon>
        <taxon>Yoonia</taxon>
    </lineage>
</organism>
<accession>A0A7W9EXC5</accession>
<keyword evidence="3 5" id="KW-1133">Transmembrane helix</keyword>
<evidence type="ECO:0000256" key="2">
    <source>
        <dbReference type="ARBA" id="ARBA00022692"/>
    </source>
</evidence>
<evidence type="ECO:0000256" key="4">
    <source>
        <dbReference type="ARBA" id="ARBA00023136"/>
    </source>
</evidence>
<feature type="transmembrane region" description="Helical" evidence="5">
    <location>
        <begin position="35"/>
        <end position="53"/>
    </location>
</feature>
<proteinExistence type="predicted"/>
<feature type="transmembrane region" description="Helical" evidence="5">
    <location>
        <begin position="132"/>
        <end position="153"/>
    </location>
</feature>
<evidence type="ECO:0000313" key="8">
    <source>
        <dbReference type="Proteomes" id="UP000535415"/>
    </source>
</evidence>
<dbReference type="Proteomes" id="UP000535415">
    <property type="component" value="Unassembled WGS sequence"/>
</dbReference>
<protein>
    <recommendedName>
        <fullName evidence="6">Yip1 domain-containing protein</fullName>
    </recommendedName>
</protein>
<dbReference type="GO" id="GO:0016020">
    <property type="term" value="C:membrane"/>
    <property type="evidence" value="ECO:0007669"/>
    <property type="project" value="UniProtKB-SubCell"/>
</dbReference>
<feature type="transmembrane region" description="Helical" evidence="5">
    <location>
        <begin position="165"/>
        <end position="193"/>
    </location>
</feature>
<name>A0A7W9EXC5_9RHOB</name>
<comment type="caution">
    <text evidence="7">The sequence shown here is derived from an EMBL/GenBank/DDBJ whole genome shotgun (WGS) entry which is preliminary data.</text>
</comment>
<sequence>MRFDLPTILTLIGQSLRDPANMADQITRLRVPHSVGWMMLALVTILTVMLVTAERMIPGRPEMLSNLGGSPFVDALFMGSMTVVFIFVLYYAGLAMGGKGSFGGTLLVMTWFQTIVLFLVVIQFFAVLIAPAVATLVSLVGFGLQIWCLLHFLNVLHGFDSLGKAFGLFAVSIIGFVFGLSFILLLVGGAAFVGGPV</sequence>
<keyword evidence="4 5" id="KW-0472">Membrane</keyword>
<comment type="subcellular location">
    <subcellularLocation>
        <location evidence="1">Membrane</location>
        <topology evidence="1">Multi-pass membrane protein</topology>
    </subcellularLocation>
</comment>
<feature type="transmembrane region" description="Helical" evidence="5">
    <location>
        <begin position="73"/>
        <end position="94"/>
    </location>
</feature>
<dbReference type="AlphaFoldDB" id="A0A7W9EXC5"/>
<dbReference type="EMBL" id="JACIJM010000003">
    <property type="protein sequence ID" value="MBB5721597.1"/>
    <property type="molecule type" value="Genomic_DNA"/>
</dbReference>
<keyword evidence="2 5" id="KW-0812">Transmembrane</keyword>
<feature type="transmembrane region" description="Helical" evidence="5">
    <location>
        <begin position="106"/>
        <end position="126"/>
    </location>
</feature>
<reference evidence="7 8" key="1">
    <citation type="submission" date="2020-08" db="EMBL/GenBank/DDBJ databases">
        <title>Genomic Encyclopedia of Type Strains, Phase IV (KMG-IV): sequencing the most valuable type-strain genomes for metagenomic binning, comparative biology and taxonomic classification.</title>
        <authorList>
            <person name="Goeker M."/>
        </authorList>
    </citation>
    <scope>NUCLEOTIDE SEQUENCE [LARGE SCALE GENOMIC DNA]</scope>
    <source>
        <strain evidence="7 8">DSM 101064</strain>
    </source>
</reference>
<evidence type="ECO:0000259" key="6">
    <source>
        <dbReference type="Pfam" id="PF04893"/>
    </source>
</evidence>
<evidence type="ECO:0000313" key="7">
    <source>
        <dbReference type="EMBL" id="MBB5721597.1"/>
    </source>
</evidence>
<keyword evidence="8" id="KW-1185">Reference proteome</keyword>
<evidence type="ECO:0000256" key="5">
    <source>
        <dbReference type="SAM" id="Phobius"/>
    </source>
</evidence>
<gene>
    <name evidence="7" type="ORF">FHS72_001209</name>
</gene>
<evidence type="ECO:0000256" key="1">
    <source>
        <dbReference type="ARBA" id="ARBA00004141"/>
    </source>
</evidence>
<dbReference type="InterPro" id="IPR006977">
    <property type="entry name" value="Yip1_dom"/>
</dbReference>
<dbReference type="RefSeq" id="WP_183527074.1">
    <property type="nucleotide sequence ID" value="NZ_JACIJM010000003.1"/>
</dbReference>